<feature type="domain" description="N-acetyltransferase" evidence="4">
    <location>
        <begin position="7"/>
        <end position="186"/>
    </location>
</feature>
<dbReference type="RefSeq" id="WP_043468395.1">
    <property type="nucleotide sequence ID" value="NZ_CP134822.1"/>
</dbReference>
<dbReference type="GO" id="GO:0016747">
    <property type="term" value="F:acyltransferase activity, transferring groups other than amino-acyl groups"/>
    <property type="evidence" value="ECO:0007669"/>
    <property type="project" value="InterPro"/>
</dbReference>
<dbReference type="SUPFAM" id="SSF55729">
    <property type="entry name" value="Acyl-CoA N-acyltransferases (Nat)"/>
    <property type="match status" value="1"/>
</dbReference>
<dbReference type="CDD" id="cd04301">
    <property type="entry name" value="NAT_SF"/>
    <property type="match status" value="1"/>
</dbReference>
<accession>A0A3S5ILB8</accession>
<proteinExistence type="predicted"/>
<dbReference type="PROSITE" id="PS51186">
    <property type="entry name" value="GNAT"/>
    <property type="match status" value="1"/>
</dbReference>
<sequence length="193" mass="21191">MNQVPRPAVRPIRADEWREVKELRLSALSDPAAPIAFLDTYERAAAKPDSFWRKRAGDAAEGTRVRQFVAEDGRDGAWTGSVTVLIEDAGGADPFGTVVERRQAHLVGVFVRPEYRGSGVIDSLFEAAVGWAWSVPDVTRARLFVHQDNARAERFYRRCGFAPSGKTIPVKGDPSKAEREMVLDKPGAPSAVS</sequence>
<dbReference type="InterPro" id="IPR050680">
    <property type="entry name" value="YpeA/RimI_acetyltransf"/>
</dbReference>
<evidence type="ECO:0000256" key="2">
    <source>
        <dbReference type="ARBA" id="ARBA00023315"/>
    </source>
</evidence>
<dbReference type="OrthoDB" id="9799092at2"/>
<feature type="compositionally biased region" description="Basic and acidic residues" evidence="3">
    <location>
        <begin position="173"/>
        <end position="183"/>
    </location>
</feature>
<protein>
    <submittedName>
        <fullName evidence="5">GNAT family N-acetyltransferase</fullName>
    </submittedName>
</protein>
<dbReference type="PANTHER" id="PTHR43420:SF44">
    <property type="entry name" value="ACETYLTRANSFERASE YPEA"/>
    <property type="match status" value="1"/>
</dbReference>
<keyword evidence="2" id="KW-0012">Acyltransferase</keyword>
<dbReference type="Proteomes" id="UP000028058">
    <property type="component" value="Unassembled WGS sequence"/>
</dbReference>
<keyword evidence="6" id="KW-1185">Reference proteome</keyword>
<organism evidence="5 6">
    <name type="scientific">Streptomyces xinghaiensis</name>
    <dbReference type="NCBI Taxonomy" id="1038928"/>
    <lineage>
        <taxon>Bacteria</taxon>
        <taxon>Bacillati</taxon>
        <taxon>Actinomycetota</taxon>
        <taxon>Actinomycetes</taxon>
        <taxon>Kitasatosporales</taxon>
        <taxon>Streptomycetaceae</taxon>
        <taxon>Streptomyces</taxon>
    </lineage>
</organism>
<evidence type="ECO:0000259" key="4">
    <source>
        <dbReference type="PROSITE" id="PS51186"/>
    </source>
</evidence>
<dbReference type="EMBL" id="JNAD02000004">
    <property type="protein sequence ID" value="RKM96724.1"/>
    <property type="molecule type" value="Genomic_DNA"/>
</dbReference>
<dbReference type="AlphaFoldDB" id="A0A3S5ILB8"/>
<dbReference type="PANTHER" id="PTHR43420">
    <property type="entry name" value="ACETYLTRANSFERASE"/>
    <property type="match status" value="1"/>
</dbReference>
<keyword evidence="1" id="KW-0808">Transferase</keyword>
<gene>
    <name evidence="5" type="ORF">SFRA_011950</name>
</gene>
<evidence type="ECO:0000313" key="5">
    <source>
        <dbReference type="EMBL" id="RKM96724.1"/>
    </source>
</evidence>
<comment type="caution">
    <text evidence="5">The sequence shown here is derived from an EMBL/GenBank/DDBJ whole genome shotgun (WGS) entry which is preliminary data.</text>
</comment>
<name>A0A3S5ILB8_9ACTN</name>
<evidence type="ECO:0000256" key="3">
    <source>
        <dbReference type="SAM" id="MobiDB-lite"/>
    </source>
</evidence>
<dbReference type="InterPro" id="IPR000182">
    <property type="entry name" value="GNAT_dom"/>
</dbReference>
<dbReference type="Gene3D" id="3.40.630.30">
    <property type="match status" value="1"/>
</dbReference>
<feature type="region of interest" description="Disordered" evidence="3">
    <location>
        <begin position="167"/>
        <end position="193"/>
    </location>
</feature>
<dbReference type="InterPro" id="IPR016181">
    <property type="entry name" value="Acyl_CoA_acyltransferase"/>
</dbReference>
<evidence type="ECO:0000256" key="1">
    <source>
        <dbReference type="ARBA" id="ARBA00022679"/>
    </source>
</evidence>
<evidence type="ECO:0000313" key="6">
    <source>
        <dbReference type="Proteomes" id="UP000028058"/>
    </source>
</evidence>
<reference evidence="5 6" key="1">
    <citation type="journal article" date="2014" name="Genome Announc.">
        <title>Draft Genome Sequence of Streptomyces fradiae ATCC 19609, a Strain Highly Sensitive to Antibiotics.</title>
        <authorList>
            <person name="Bekker O.B."/>
            <person name="Klimina K.M."/>
            <person name="Vatlin A.A."/>
            <person name="Zakharevich N.V."/>
            <person name="Kasianov A.S."/>
            <person name="Danilenko V.N."/>
        </authorList>
    </citation>
    <scope>NUCLEOTIDE SEQUENCE [LARGE SCALE GENOMIC DNA]</scope>
    <source>
        <strain evidence="5 6">ATCC 19609</strain>
    </source>
</reference>
<dbReference type="Pfam" id="PF00583">
    <property type="entry name" value="Acetyltransf_1"/>
    <property type="match status" value="1"/>
</dbReference>